<comment type="catalytic activity">
    <reaction evidence="10">
        <text>L-seryl-[protein] + ATP = O-phospho-L-seryl-[protein] + ADP + H(+)</text>
        <dbReference type="Rhea" id="RHEA:17989"/>
        <dbReference type="Rhea" id="RHEA-COMP:9863"/>
        <dbReference type="Rhea" id="RHEA-COMP:11604"/>
        <dbReference type="ChEBI" id="CHEBI:15378"/>
        <dbReference type="ChEBI" id="CHEBI:29999"/>
        <dbReference type="ChEBI" id="CHEBI:30616"/>
        <dbReference type="ChEBI" id="CHEBI:83421"/>
        <dbReference type="ChEBI" id="CHEBI:456216"/>
        <dbReference type="EC" id="2.7.11.1"/>
    </reaction>
</comment>
<dbReference type="GO" id="GO:0005524">
    <property type="term" value="F:ATP binding"/>
    <property type="evidence" value="ECO:0007669"/>
    <property type="project" value="UniProtKB-UniRule"/>
</dbReference>
<dbReference type="EC" id="2.7.11.1" evidence="2"/>
<evidence type="ECO:0000256" key="11">
    <source>
        <dbReference type="PROSITE-ProRule" id="PRU10141"/>
    </source>
</evidence>
<accession>A0A8T1WJZ7</accession>
<dbReference type="FunFam" id="3.90.850.10:FF:000003">
    <property type="entry name" value="Fumarylacetoacetate hydrolase domain-containing 1"/>
    <property type="match status" value="1"/>
</dbReference>
<evidence type="ECO:0000256" key="9">
    <source>
        <dbReference type="ARBA" id="ARBA00047899"/>
    </source>
</evidence>
<comment type="similarity">
    <text evidence="1">Belongs to the FAH family.</text>
</comment>
<feature type="binding site" evidence="11">
    <location>
        <position position="36"/>
    </location>
    <ligand>
        <name>ATP</name>
        <dbReference type="ChEBI" id="CHEBI:30616"/>
    </ligand>
</feature>
<name>A0A8T1WJZ7_9STRA</name>
<dbReference type="PANTHER" id="PTHR44899:SF3">
    <property type="entry name" value="SERINE_THREONINE-PROTEIN KINASE NEK1"/>
    <property type="match status" value="1"/>
</dbReference>
<feature type="region of interest" description="Disordered" evidence="12">
    <location>
        <begin position="400"/>
        <end position="438"/>
    </location>
</feature>
<evidence type="ECO:0000256" key="4">
    <source>
        <dbReference type="ARBA" id="ARBA00022679"/>
    </source>
</evidence>
<evidence type="ECO:0000256" key="1">
    <source>
        <dbReference type="ARBA" id="ARBA00010211"/>
    </source>
</evidence>
<dbReference type="GO" id="GO:0004674">
    <property type="term" value="F:protein serine/threonine kinase activity"/>
    <property type="evidence" value="ECO:0007669"/>
    <property type="project" value="UniProtKB-KW"/>
</dbReference>
<dbReference type="Pfam" id="PF00069">
    <property type="entry name" value="Pkinase"/>
    <property type="match status" value="2"/>
</dbReference>
<dbReference type="Pfam" id="PF01557">
    <property type="entry name" value="FAA_hydrolase"/>
    <property type="match status" value="1"/>
</dbReference>
<dbReference type="CDD" id="cd08215">
    <property type="entry name" value="STKc_Nek"/>
    <property type="match status" value="1"/>
</dbReference>
<dbReference type="Proteomes" id="UP000694044">
    <property type="component" value="Unassembled WGS sequence"/>
</dbReference>
<dbReference type="InterPro" id="IPR000719">
    <property type="entry name" value="Prot_kinase_dom"/>
</dbReference>
<reference evidence="14" key="1">
    <citation type="submission" date="2021-02" db="EMBL/GenBank/DDBJ databases">
        <authorList>
            <person name="Palmer J.M."/>
        </authorList>
    </citation>
    <scope>NUCLEOTIDE SEQUENCE</scope>
    <source>
        <strain evidence="14">SCRP734</strain>
    </source>
</reference>
<keyword evidence="7" id="KW-0418">Kinase</keyword>
<dbReference type="GO" id="GO:0046872">
    <property type="term" value="F:metal ion binding"/>
    <property type="evidence" value="ECO:0007669"/>
    <property type="project" value="UniProtKB-KW"/>
</dbReference>
<keyword evidence="3" id="KW-0723">Serine/threonine-protein kinase</keyword>
<evidence type="ECO:0000256" key="2">
    <source>
        <dbReference type="ARBA" id="ARBA00012513"/>
    </source>
</evidence>
<organism evidence="14 15">
    <name type="scientific">Phytophthora pseudosyringae</name>
    <dbReference type="NCBI Taxonomy" id="221518"/>
    <lineage>
        <taxon>Eukaryota</taxon>
        <taxon>Sar</taxon>
        <taxon>Stramenopiles</taxon>
        <taxon>Oomycota</taxon>
        <taxon>Peronosporomycetes</taxon>
        <taxon>Peronosporales</taxon>
        <taxon>Peronosporaceae</taxon>
        <taxon>Phytophthora</taxon>
    </lineage>
</organism>
<dbReference type="GO" id="GO:0019752">
    <property type="term" value="P:carboxylic acid metabolic process"/>
    <property type="evidence" value="ECO:0007669"/>
    <property type="project" value="UniProtKB-ARBA"/>
</dbReference>
<evidence type="ECO:0000256" key="6">
    <source>
        <dbReference type="ARBA" id="ARBA00022741"/>
    </source>
</evidence>
<evidence type="ECO:0000313" key="15">
    <source>
        <dbReference type="Proteomes" id="UP000694044"/>
    </source>
</evidence>
<evidence type="ECO:0000256" key="10">
    <source>
        <dbReference type="ARBA" id="ARBA00048679"/>
    </source>
</evidence>
<keyword evidence="5" id="KW-0479">Metal-binding</keyword>
<dbReference type="PROSITE" id="PS00107">
    <property type="entry name" value="PROTEIN_KINASE_ATP"/>
    <property type="match status" value="1"/>
</dbReference>
<keyword evidence="8 11" id="KW-0067">ATP-binding</keyword>
<comment type="caution">
    <text evidence="14">The sequence shown here is derived from an EMBL/GenBank/DDBJ whole genome shotgun (WGS) entry which is preliminary data.</text>
</comment>
<sequence length="669" mass="73122">MRDVDGYETLTVLGSGQFGNVALVRRTSDRKLFAAKFPHSEDAAARLAARQEAQLLMNLHHVNIVQFIELVEDDSQLAFVMEYASGGDLDAFLRWQQESTGCLSEPAIMRIFIQIVLAVQYLHRKHILHRDLKPKVSFTHLAPASRARKTHHYTSAMVFGQNIMLDGDGVVKLSDFGVSKLLQNSLDSAQTITGTPYYMAPELLEGGAYDGKSDVWSIGCVLYELATFSPPFTGSALGAVVGKILHSHPPAISQQYSSPFRALVTNLLEKDPSRRPDVSEILTSDTVQRHLMQLVSVATSHQPMLLEQFAGKSIDLPSGQLRHKSDGIHDQLPVSIAAAQSQVVNSPKPMQSGPDHVRQVFFENQAAARRNKERVDHERSCAAVFLDSDKADLLDQATAQRVRAQGVSEAPNPATKGDSPPAPSSLGPPRLRAQSSPASYEELLTAERRRVQLETKALQERMRAMHTKKIIAIGKNYEAHAREMGAASAPKNPVLFLKPTTSYVRSGGSVLLPPGIGEVHHEVELGVVIGKGGKDIAESASMDHVAGYALAIDMTARDLQAKAKKAGLPWTHAKGLDTFTPISDFIPKSAVPSPHDLNLWLKVDDELRQNGNTGDMVHDIPFLISYVSRIMTLEEGDLLITGTPEGVLTAGITGLMDMRFPVETRVYKA</sequence>
<comment type="catalytic activity">
    <reaction evidence="9">
        <text>L-threonyl-[protein] + ATP = O-phospho-L-threonyl-[protein] + ADP + H(+)</text>
        <dbReference type="Rhea" id="RHEA:46608"/>
        <dbReference type="Rhea" id="RHEA-COMP:11060"/>
        <dbReference type="Rhea" id="RHEA-COMP:11605"/>
        <dbReference type="ChEBI" id="CHEBI:15378"/>
        <dbReference type="ChEBI" id="CHEBI:30013"/>
        <dbReference type="ChEBI" id="CHEBI:30616"/>
        <dbReference type="ChEBI" id="CHEBI:61977"/>
        <dbReference type="ChEBI" id="CHEBI:456216"/>
        <dbReference type="EC" id="2.7.11.1"/>
    </reaction>
</comment>
<evidence type="ECO:0000256" key="8">
    <source>
        <dbReference type="ARBA" id="ARBA00022840"/>
    </source>
</evidence>
<evidence type="ECO:0000259" key="13">
    <source>
        <dbReference type="PROSITE" id="PS50011"/>
    </source>
</evidence>
<evidence type="ECO:0000256" key="12">
    <source>
        <dbReference type="SAM" id="MobiDB-lite"/>
    </source>
</evidence>
<keyword evidence="4" id="KW-0808">Transferase</keyword>
<dbReference type="PANTHER" id="PTHR44899">
    <property type="entry name" value="CAMK FAMILY PROTEIN KINASE"/>
    <property type="match status" value="1"/>
</dbReference>
<evidence type="ECO:0000313" key="14">
    <source>
        <dbReference type="EMBL" id="KAG7393521.1"/>
    </source>
</evidence>
<dbReference type="OrthoDB" id="71777at2759"/>
<feature type="domain" description="Protein kinase" evidence="13">
    <location>
        <begin position="7"/>
        <end position="287"/>
    </location>
</feature>
<dbReference type="PROSITE" id="PS50011">
    <property type="entry name" value="PROTEIN_KINASE_DOM"/>
    <property type="match status" value="1"/>
</dbReference>
<dbReference type="InterPro" id="IPR051131">
    <property type="entry name" value="NEK_Ser/Thr_kinase_NIMA"/>
</dbReference>
<dbReference type="AlphaFoldDB" id="A0A8T1WJZ7"/>
<keyword evidence="15" id="KW-1185">Reference proteome</keyword>
<evidence type="ECO:0000256" key="5">
    <source>
        <dbReference type="ARBA" id="ARBA00022723"/>
    </source>
</evidence>
<proteinExistence type="inferred from homology"/>
<dbReference type="EMBL" id="JAGDFM010000003">
    <property type="protein sequence ID" value="KAG7393521.1"/>
    <property type="molecule type" value="Genomic_DNA"/>
</dbReference>
<gene>
    <name evidence="14" type="ORF">PHYPSEUDO_007358</name>
</gene>
<dbReference type="InterPro" id="IPR011234">
    <property type="entry name" value="Fumarylacetoacetase-like_C"/>
</dbReference>
<protein>
    <recommendedName>
        <fullName evidence="2">non-specific serine/threonine protein kinase</fullName>
        <ecNumber evidence="2">2.7.11.1</ecNumber>
    </recommendedName>
</protein>
<evidence type="ECO:0000256" key="7">
    <source>
        <dbReference type="ARBA" id="ARBA00022777"/>
    </source>
</evidence>
<dbReference type="InterPro" id="IPR017441">
    <property type="entry name" value="Protein_kinase_ATP_BS"/>
</dbReference>
<keyword evidence="6 11" id="KW-0547">Nucleotide-binding</keyword>
<evidence type="ECO:0000256" key="3">
    <source>
        <dbReference type="ARBA" id="ARBA00022527"/>
    </source>
</evidence>